<keyword evidence="5" id="KW-1185">Reference proteome</keyword>
<dbReference type="PANTHER" id="PTHR46118:SF4">
    <property type="entry name" value="PROTEIN ABHD11"/>
    <property type="match status" value="1"/>
</dbReference>
<dbReference type="EMBL" id="KN838396">
    <property type="protein sequence ID" value="KIJ22333.1"/>
    <property type="molecule type" value="Genomic_DNA"/>
</dbReference>
<feature type="non-terminal residue" evidence="4">
    <location>
        <position position="1"/>
    </location>
</feature>
<reference evidence="4 5" key="1">
    <citation type="submission" date="2014-06" db="EMBL/GenBank/DDBJ databases">
        <title>Evolutionary Origins and Diversification of the Mycorrhizal Mutualists.</title>
        <authorList>
            <consortium name="DOE Joint Genome Institute"/>
            <consortium name="Mycorrhizal Genomics Consortium"/>
            <person name="Kohler A."/>
            <person name="Kuo A."/>
            <person name="Nagy L.G."/>
            <person name="Floudas D."/>
            <person name="Copeland A."/>
            <person name="Barry K.W."/>
            <person name="Cichocki N."/>
            <person name="Veneault-Fourrey C."/>
            <person name="LaButti K."/>
            <person name="Lindquist E.A."/>
            <person name="Lipzen A."/>
            <person name="Lundell T."/>
            <person name="Morin E."/>
            <person name="Murat C."/>
            <person name="Riley R."/>
            <person name="Ohm R."/>
            <person name="Sun H."/>
            <person name="Tunlid A."/>
            <person name="Henrissat B."/>
            <person name="Grigoriev I.V."/>
            <person name="Hibbett D.S."/>
            <person name="Martin F."/>
        </authorList>
    </citation>
    <scope>NUCLEOTIDE SEQUENCE [LARGE SCALE GENOMIC DNA]</scope>
    <source>
        <strain evidence="4 5">SS14</strain>
    </source>
</reference>
<proteinExistence type="inferred from homology"/>
<evidence type="ECO:0000256" key="2">
    <source>
        <dbReference type="ARBA" id="ARBA00022801"/>
    </source>
</evidence>
<dbReference type="AlphaFoldDB" id="A0A0C9T0T9"/>
<dbReference type="EMBL" id="KN838399">
    <property type="protein sequence ID" value="KIJ22331.1"/>
    <property type="molecule type" value="Genomic_DNA"/>
</dbReference>
<dbReference type="InterPro" id="IPR029058">
    <property type="entry name" value="AB_hydrolase_fold"/>
</dbReference>
<dbReference type="OrthoDB" id="8119704at2759"/>
<gene>
    <name evidence="4" type="ORF">M422DRAFT_197277</name>
    <name evidence="3" type="ORF">M422DRAFT_197288</name>
</gene>
<evidence type="ECO:0000256" key="1">
    <source>
        <dbReference type="ARBA" id="ARBA00008645"/>
    </source>
</evidence>
<dbReference type="Proteomes" id="UP000054279">
    <property type="component" value="Unassembled WGS sequence"/>
</dbReference>
<sequence>DASIRAFLLTNLTFPEPGGPVKFRVPVDVVRDSLEDIGGFPYEPGEREWHGKTLIIKGSKSKYVNKHNIPIAEKFFPNMRLETLEAGHWGMYTLLHNSFH</sequence>
<dbReference type="SUPFAM" id="SSF53474">
    <property type="entry name" value="alpha/beta-Hydrolases"/>
    <property type="match status" value="1"/>
</dbReference>
<evidence type="ECO:0000313" key="5">
    <source>
        <dbReference type="Proteomes" id="UP000054279"/>
    </source>
</evidence>
<dbReference type="GO" id="GO:0052689">
    <property type="term" value="F:carboxylic ester hydrolase activity"/>
    <property type="evidence" value="ECO:0007669"/>
    <property type="project" value="TreeGrafter"/>
</dbReference>
<evidence type="ECO:0000313" key="4">
    <source>
        <dbReference type="EMBL" id="KIJ22333.1"/>
    </source>
</evidence>
<accession>A0A0C9T0T9</accession>
<protein>
    <submittedName>
        <fullName evidence="4">Uncharacterized protein</fullName>
    </submittedName>
</protein>
<keyword evidence="2" id="KW-0378">Hydrolase</keyword>
<dbReference type="GO" id="GO:0005739">
    <property type="term" value="C:mitochondrion"/>
    <property type="evidence" value="ECO:0007669"/>
    <property type="project" value="TreeGrafter"/>
</dbReference>
<dbReference type="HOGENOM" id="CLU_164237_0_0_1"/>
<dbReference type="Gene3D" id="3.40.50.1820">
    <property type="entry name" value="alpha/beta hydrolase"/>
    <property type="match status" value="1"/>
</dbReference>
<name>A0A0C9T0T9_SPHS4</name>
<evidence type="ECO:0000313" key="3">
    <source>
        <dbReference type="EMBL" id="KIJ22331.1"/>
    </source>
</evidence>
<comment type="similarity">
    <text evidence="1">Belongs to the AB hydrolase superfamily.</text>
</comment>
<organism evidence="4 5">
    <name type="scientific">Sphaerobolus stellatus (strain SS14)</name>
    <dbReference type="NCBI Taxonomy" id="990650"/>
    <lineage>
        <taxon>Eukaryota</taxon>
        <taxon>Fungi</taxon>
        <taxon>Dikarya</taxon>
        <taxon>Basidiomycota</taxon>
        <taxon>Agaricomycotina</taxon>
        <taxon>Agaricomycetes</taxon>
        <taxon>Phallomycetidae</taxon>
        <taxon>Geastrales</taxon>
        <taxon>Sphaerobolaceae</taxon>
        <taxon>Sphaerobolus</taxon>
    </lineage>
</organism>
<dbReference type="PANTHER" id="PTHR46118">
    <property type="entry name" value="PROTEIN ABHD11"/>
    <property type="match status" value="1"/>
</dbReference>